<dbReference type="EnsemblBacteria" id="ABF39526">
    <property type="protein sequence ID" value="ABF39526"/>
    <property type="gene ID" value="Acid345_0521"/>
</dbReference>
<dbReference type="HOGENOM" id="CLU_149265_0_0_0"/>
<dbReference type="RefSeq" id="WP_011521328.1">
    <property type="nucleotide sequence ID" value="NC_008009.1"/>
</dbReference>
<evidence type="ECO:0000259" key="1">
    <source>
        <dbReference type="Pfam" id="PF07238"/>
    </source>
</evidence>
<evidence type="ECO:0000313" key="2">
    <source>
        <dbReference type="EMBL" id="ABF39526.1"/>
    </source>
</evidence>
<dbReference type="KEGG" id="aba:Acid345_0521"/>
<dbReference type="EMBL" id="CP000360">
    <property type="protein sequence ID" value="ABF39526.1"/>
    <property type="molecule type" value="Genomic_DNA"/>
</dbReference>
<organism evidence="2 3">
    <name type="scientific">Koribacter versatilis (strain Ellin345)</name>
    <dbReference type="NCBI Taxonomy" id="204669"/>
    <lineage>
        <taxon>Bacteria</taxon>
        <taxon>Pseudomonadati</taxon>
        <taxon>Acidobacteriota</taxon>
        <taxon>Terriglobia</taxon>
        <taxon>Terriglobales</taxon>
        <taxon>Candidatus Korobacteraceae</taxon>
        <taxon>Candidatus Korobacter</taxon>
    </lineage>
</organism>
<accession>Q1IUC4</accession>
<dbReference type="InterPro" id="IPR009875">
    <property type="entry name" value="PilZ_domain"/>
</dbReference>
<protein>
    <recommendedName>
        <fullName evidence="1">PilZ domain-containing protein</fullName>
    </recommendedName>
</protein>
<dbReference type="Proteomes" id="UP000002432">
    <property type="component" value="Chromosome"/>
</dbReference>
<dbReference type="AlphaFoldDB" id="Q1IUC4"/>
<dbReference type="OrthoDB" id="123414at2"/>
<sequence>MESTRKYARYPVDGSADLIDHTNGRCWGHLGDISLGGFYVSTFAPWPINTDVRFKLEIDDHPIYGTGIVATSHPGVGMAVVYREMESDDRHELEHVIGTLDHTGTEAACVGLRV</sequence>
<evidence type="ECO:0000313" key="3">
    <source>
        <dbReference type="Proteomes" id="UP000002432"/>
    </source>
</evidence>
<feature type="domain" description="PilZ" evidence="1">
    <location>
        <begin position="4"/>
        <end position="96"/>
    </location>
</feature>
<proteinExistence type="predicted"/>
<gene>
    <name evidence="2" type="ordered locus">Acid345_0521</name>
</gene>
<reference evidence="2 3" key="1">
    <citation type="journal article" date="2009" name="Appl. Environ. Microbiol.">
        <title>Three genomes from the phylum Acidobacteria provide insight into the lifestyles of these microorganisms in soils.</title>
        <authorList>
            <person name="Ward N.L."/>
            <person name="Challacombe J.F."/>
            <person name="Janssen P.H."/>
            <person name="Henrissat B."/>
            <person name="Coutinho P.M."/>
            <person name="Wu M."/>
            <person name="Xie G."/>
            <person name="Haft D.H."/>
            <person name="Sait M."/>
            <person name="Badger J."/>
            <person name="Barabote R.D."/>
            <person name="Bradley B."/>
            <person name="Brettin T.S."/>
            <person name="Brinkac L.M."/>
            <person name="Bruce D."/>
            <person name="Creasy T."/>
            <person name="Daugherty S.C."/>
            <person name="Davidsen T.M."/>
            <person name="DeBoy R.T."/>
            <person name="Detter J.C."/>
            <person name="Dodson R.J."/>
            <person name="Durkin A.S."/>
            <person name="Ganapathy A."/>
            <person name="Gwinn-Giglio M."/>
            <person name="Han C.S."/>
            <person name="Khouri H."/>
            <person name="Kiss H."/>
            <person name="Kothari S.P."/>
            <person name="Madupu R."/>
            <person name="Nelson K.E."/>
            <person name="Nelson W.C."/>
            <person name="Paulsen I."/>
            <person name="Penn K."/>
            <person name="Ren Q."/>
            <person name="Rosovitz M.J."/>
            <person name="Selengut J.D."/>
            <person name="Shrivastava S."/>
            <person name="Sullivan S.A."/>
            <person name="Tapia R."/>
            <person name="Thompson L.S."/>
            <person name="Watkins K.L."/>
            <person name="Yang Q."/>
            <person name="Yu C."/>
            <person name="Zafar N."/>
            <person name="Zhou L."/>
            <person name="Kuske C.R."/>
        </authorList>
    </citation>
    <scope>NUCLEOTIDE SEQUENCE [LARGE SCALE GENOMIC DNA]</scope>
    <source>
        <strain evidence="2 3">Ellin345</strain>
    </source>
</reference>
<dbReference type="SUPFAM" id="SSF141371">
    <property type="entry name" value="PilZ domain-like"/>
    <property type="match status" value="1"/>
</dbReference>
<dbReference type="Pfam" id="PF07238">
    <property type="entry name" value="PilZ"/>
    <property type="match status" value="1"/>
</dbReference>
<dbReference type="Gene3D" id="2.40.10.220">
    <property type="entry name" value="predicted glycosyltransferase like domains"/>
    <property type="match status" value="1"/>
</dbReference>
<dbReference type="GO" id="GO:0035438">
    <property type="term" value="F:cyclic-di-GMP binding"/>
    <property type="evidence" value="ECO:0007669"/>
    <property type="project" value="InterPro"/>
</dbReference>
<keyword evidence="3" id="KW-1185">Reference proteome</keyword>
<name>Q1IUC4_KORVE</name>